<dbReference type="PANTHER" id="PTHR11802:SF3">
    <property type="entry name" value="RETINOID-INDUCIBLE SERINE CARBOXYPEPTIDASE"/>
    <property type="match status" value="1"/>
</dbReference>
<gene>
    <name evidence="11" type="ORF">CTI12_AA340970</name>
</gene>
<protein>
    <recommendedName>
        <fullName evidence="9">Carboxypeptidase</fullName>
        <ecNumber evidence="9">3.4.16.-</ecNumber>
    </recommendedName>
</protein>
<dbReference type="Gene3D" id="3.40.50.12670">
    <property type="match status" value="1"/>
</dbReference>
<comment type="similarity">
    <text evidence="2 9">Belongs to the peptidase S10 family.</text>
</comment>
<sequence>MGPTSTSKFTQPPATQPTDNPVGTGYSFVEDEELLVKTDEEAATDLTTLLIEIFNRNETLQKSPLYIVAESYGGKYAVTLGLSALKAIQDKKLKLILGGIALGDSWISPEDFVDRRQWLGGSKQVGVPALTRNSLVDKIKQQIAAGKWKAATDTWADLEQVISTNTNSVDFYNFLLDSGMDPVSMIATELVRQSPRKRYSRYLDSLRTSPGENGDLGLLMNGVIRKKLGIIPDNVDELLNKGVNVTIYNGQLDVICATKGTEAWVEKLKWEGLKTFLSIDRIPLYCGDGKITKGFTKSYRNLHFYWILEAGHFVPVDQPCIALDMVGSITRSSISTR</sequence>
<dbReference type="Proteomes" id="UP000245207">
    <property type="component" value="Unassembled WGS sequence"/>
</dbReference>
<dbReference type="Pfam" id="PF00450">
    <property type="entry name" value="Peptidase_S10"/>
    <property type="match status" value="2"/>
</dbReference>
<evidence type="ECO:0000256" key="9">
    <source>
        <dbReference type="RuleBase" id="RU361156"/>
    </source>
</evidence>
<dbReference type="PANTHER" id="PTHR11802">
    <property type="entry name" value="SERINE PROTEASE FAMILY S10 SERINE CARBOXYPEPTIDASE"/>
    <property type="match status" value="1"/>
</dbReference>
<proteinExistence type="inferred from homology"/>
<organism evidence="11 12">
    <name type="scientific">Artemisia annua</name>
    <name type="common">Sweet wormwood</name>
    <dbReference type="NCBI Taxonomy" id="35608"/>
    <lineage>
        <taxon>Eukaryota</taxon>
        <taxon>Viridiplantae</taxon>
        <taxon>Streptophyta</taxon>
        <taxon>Embryophyta</taxon>
        <taxon>Tracheophyta</taxon>
        <taxon>Spermatophyta</taxon>
        <taxon>Magnoliopsida</taxon>
        <taxon>eudicotyledons</taxon>
        <taxon>Gunneridae</taxon>
        <taxon>Pentapetalae</taxon>
        <taxon>asterids</taxon>
        <taxon>campanulids</taxon>
        <taxon>Asterales</taxon>
        <taxon>Asteraceae</taxon>
        <taxon>Asteroideae</taxon>
        <taxon>Anthemideae</taxon>
        <taxon>Artemisiinae</taxon>
        <taxon>Artemisia</taxon>
    </lineage>
</organism>
<dbReference type="SUPFAM" id="SSF53474">
    <property type="entry name" value="alpha/beta-Hydrolases"/>
    <property type="match status" value="1"/>
</dbReference>
<feature type="region of interest" description="Disordered" evidence="10">
    <location>
        <begin position="1"/>
        <end position="23"/>
    </location>
</feature>
<feature type="compositionally biased region" description="Polar residues" evidence="10">
    <location>
        <begin position="1"/>
        <end position="21"/>
    </location>
</feature>
<dbReference type="GO" id="GO:0004185">
    <property type="term" value="F:serine-type carboxypeptidase activity"/>
    <property type="evidence" value="ECO:0007669"/>
    <property type="project" value="UniProtKB-UniRule"/>
</dbReference>
<evidence type="ECO:0000256" key="7">
    <source>
        <dbReference type="ARBA" id="ARBA00022801"/>
    </source>
</evidence>
<keyword evidence="4 9" id="KW-0121">Carboxypeptidase</keyword>
<keyword evidence="6" id="KW-0732">Signal</keyword>
<comment type="caution">
    <text evidence="11">The sequence shown here is derived from an EMBL/GenBank/DDBJ whole genome shotgun (WGS) entry which is preliminary data.</text>
</comment>
<evidence type="ECO:0000256" key="8">
    <source>
        <dbReference type="ARBA" id="ARBA00023180"/>
    </source>
</evidence>
<dbReference type="InterPro" id="IPR018202">
    <property type="entry name" value="Ser_caboxypep_ser_AS"/>
</dbReference>
<name>A0A2U1MUK4_ARTAN</name>
<dbReference type="InterPro" id="IPR029058">
    <property type="entry name" value="AB_hydrolase_fold"/>
</dbReference>
<dbReference type="GO" id="GO:0006508">
    <property type="term" value="P:proteolysis"/>
    <property type="evidence" value="ECO:0007669"/>
    <property type="project" value="UniProtKB-KW"/>
</dbReference>
<keyword evidence="8" id="KW-0325">Glycoprotein</keyword>
<dbReference type="EC" id="3.4.16.-" evidence="9"/>
<keyword evidence="3" id="KW-0964">Secreted</keyword>
<evidence type="ECO:0000256" key="3">
    <source>
        <dbReference type="ARBA" id="ARBA00022525"/>
    </source>
</evidence>
<dbReference type="PRINTS" id="PR00724">
    <property type="entry name" value="CRBOXYPTASEC"/>
</dbReference>
<evidence type="ECO:0000256" key="4">
    <source>
        <dbReference type="ARBA" id="ARBA00022645"/>
    </source>
</evidence>
<dbReference type="PROSITE" id="PS00131">
    <property type="entry name" value="CARBOXYPEPT_SER_SER"/>
    <property type="match status" value="1"/>
</dbReference>
<evidence type="ECO:0000256" key="5">
    <source>
        <dbReference type="ARBA" id="ARBA00022670"/>
    </source>
</evidence>
<dbReference type="AlphaFoldDB" id="A0A2U1MUK4"/>
<evidence type="ECO:0000256" key="6">
    <source>
        <dbReference type="ARBA" id="ARBA00022729"/>
    </source>
</evidence>
<reference evidence="11 12" key="1">
    <citation type="journal article" date="2018" name="Mol. Plant">
        <title>The genome of Artemisia annua provides insight into the evolution of Asteraceae family and artemisinin biosynthesis.</title>
        <authorList>
            <person name="Shen Q."/>
            <person name="Zhang L."/>
            <person name="Liao Z."/>
            <person name="Wang S."/>
            <person name="Yan T."/>
            <person name="Shi P."/>
            <person name="Liu M."/>
            <person name="Fu X."/>
            <person name="Pan Q."/>
            <person name="Wang Y."/>
            <person name="Lv Z."/>
            <person name="Lu X."/>
            <person name="Zhang F."/>
            <person name="Jiang W."/>
            <person name="Ma Y."/>
            <person name="Chen M."/>
            <person name="Hao X."/>
            <person name="Li L."/>
            <person name="Tang Y."/>
            <person name="Lv G."/>
            <person name="Zhou Y."/>
            <person name="Sun X."/>
            <person name="Brodelius P.E."/>
            <person name="Rose J.K.C."/>
            <person name="Tang K."/>
        </authorList>
    </citation>
    <scope>NUCLEOTIDE SEQUENCE [LARGE SCALE GENOMIC DNA]</scope>
    <source>
        <strain evidence="12">cv. Huhao1</strain>
        <tissue evidence="11">Leaf</tissue>
    </source>
</reference>
<evidence type="ECO:0000313" key="11">
    <source>
        <dbReference type="EMBL" id="PWA64938.1"/>
    </source>
</evidence>
<dbReference type="InterPro" id="IPR001563">
    <property type="entry name" value="Peptidase_S10"/>
</dbReference>
<keyword evidence="7 9" id="KW-0378">Hydrolase</keyword>
<dbReference type="STRING" id="35608.A0A2U1MUK4"/>
<dbReference type="OrthoDB" id="443318at2759"/>
<keyword evidence="5 9" id="KW-0645">Protease</keyword>
<dbReference type="EMBL" id="PKPP01004321">
    <property type="protein sequence ID" value="PWA64938.1"/>
    <property type="molecule type" value="Genomic_DNA"/>
</dbReference>
<dbReference type="Gene3D" id="3.40.50.1820">
    <property type="entry name" value="alpha/beta hydrolase"/>
    <property type="match status" value="1"/>
</dbReference>
<comment type="subcellular location">
    <subcellularLocation>
        <location evidence="1">Secreted</location>
    </subcellularLocation>
</comment>
<evidence type="ECO:0000313" key="12">
    <source>
        <dbReference type="Proteomes" id="UP000245207"/>
    </source>
</evidence>
<dbReference type="GO" id="GO:0005576">
    <property type="term" value="C:extracellular region"/>
    <property type="evidence" value="ECO:0007669"/>
    <property type="project" value="UniProtKB-SubCell"/>
</dbReference>
<evidence type="ECO:0000256" key="2">
    <source>
        <dbReference type="ARBA" id="ARBA00009431"/>
    </source>
</evidence>
<keyword evidence="12" id="KW-1185">Reference proteome</keyword>
<accession>A0A2U1MUK4</accession>
<evidence type="ECO:0000256" key="10">
    <source>
        <dbReference type="SAM" id="MobiDB-lite"/>
    </source>
</evidence>
<evidence type="ECO:0000256" key="1">
    <source>
        <dbReference type="ARBA" id="ARBA00004613"/>
    </source>
</evidence>